<comment type="similarity">
    <text evidence="1">Belongs to the ABC transporter superfamily.</text>
</comment>
<dbReference type="GO" id="GO:0005524">
    <property type="term" value="F:ATP binding"/>
    <property type="evidence" value="ECO:0007669"/>
    <property type="project" value="UniProtKB-KW"/>
</dbReference>
<accession>A0A927ED88</accession>
<comment type="caution">
    <text evidence="6">The sequence shown here is derived from an EMBL/GenBank/DDBJ whole genome shotgun (WGS) entry which is preliminary data.</text>
</comment>
<dbReference type="SMART" id="SM00382">
    <property type="entry name" value="AAA"/>
    <property type="match status" value="1"/>
</dbReference>
<name>A0A927ED88_9HYPH</name>
<reference evidence="6" key="1">
    <citation type="submission" date="2020-09" db="EMBL/GenBank/DDBJ databases">
        <title>Bosea spartocytisi sp. nov. a root nodule endophyte of Spartocytisus supranubius in the high mountain ecosystem fo the Teide National Park (Canary Islands, Spain).</title>
        <authorList>
            <person name="Pulido-Suarez L."/>
            <person name="Peix A."/>
            <person name="Igual J.M."/>
            <person name="Socas-Perez N."/>
            <person name="Velazquez E."/>
            <person name="Flores-Felix J.D."/>
            <person name="Leon-Barrios M."/>
        </authorList>
    </citation>
    <scope>NUCLEOTIDE SEQUENCE</scope>
    <source>
        <strain evidence="6">SSUT16</strain>
    </source>
</reference>
<dbReference type="PROSITE" id="PS00211">
    <property type="entry name" value="ABC_TRANSPORTER_1"/>
    <property type="match status" value="1"/>
</dbReference>
<dbReference type="PROSITE" id="PS50893">
    <property type="entry name" value="ABC_TRANSPORTER_2"/>
    <property type="match status" value="1"/>
</dbReference>
<feature type="domain" description="ABC transporter" evidence="5">
    <location>
        <begin position="2"/>
        <end position="236"/>
    </location>
</feature>
<protein>
    <submittedName>
        <fullName evidence="6">Amino acid ABC transporter ATP-binding protein</fullName>
    </submittedName>
</protein>
<keyword evidence="2" id="KW-0813">Transport</keyword>
<sequence>MIEMRQVEKFYGPFHALKGIDFSVTKGEKIVLCGPSGSGKSTLIRCINHLEPIASGEIVVAGHRLSDSQDAVDAVRREVGMVFQQFNLFPHKTVLENCILAPMRVRKLSRAEAEETARKYLERVRIGDQAAKYPAQLSGGQQQRVAIARALCMEPKAMLFDEPTSALDPEMVKEVLDTMVSLARDGMTMICVTHEMGFARQVADRVIFMADGEIVEENAPDAFFSNPRHERSRAFLGEILAHH</sequence>
<dbReference type="CDD" id="cd03262">
    <property type="entry name" value="ABC_HisP_GlnQ"/>
    <property type="match status" value="1"/>
</dbReference>
<dbReference type="PIRSF" id="PIRSF039085">
    <property type="entry name" value="ABC_ATPase_HisP"/>
    <property type="match status" value="1"/>
</dbReference>
<dbReference type="InterPro" id="IPR050086">
    <property type="entry name" value="MetN_ABC_transporter-like"/>
</dbReference>
<dbReference type="RefSeq" id="WP_038357780.1">
    <property type="nucleotide sequence ID" value="NZ_JACXWY010000017.1"/>
</dbReference>
<dbReference type="Proteomes" id="UP000619295">
    <property type="component" value="Unassembled WGS sequence"/>
</dbReference>
<evidence type="ECO:0000259" key="5">
    <source>
        <dbReference type="PROSITE" id="PS50893"/>
    </source>
</evidence>
<evidence type="ECO:0000256" key="3">
    <source>
        <dbReference type="ARBA" id="ARBA00022741"/>
    </source>
</evidence>
<dbReference type="FunFam" id="3.40.50.300:FF:000020">
    <property type="entry name" value="Amino acid ABC transporter ATP-binding component"/>
    <property type="match status" value="1"/>
</dbReference>
<dbReference type="Gene3D" id="3.40.50.300">
    <property type="entry name" value="P-loop containing nucleotide triphosphate hydrolases"/>
    <property type="match status" value="1"/>
</dbReference>
<dbReference type="InterPro" id="IPR003593">
    <property type="entry name" value="AAA+_ATPase"/>
</dbReference>
<dbReference type="Pfam" id="PF00005">
    <property type="entry name" value="ABC_tran"/>
    <property type="match status" value="1"/>
</dbReference>
<dbReference type="GO" id="GO:0016887">
    <property type="term" value="F:ATP hydrolysis activity"/>
    <property type="evidence" value="ECO:0007669"/>
    <property type="project" value="InterPro"/>
</dbReference>
<dbReference type="PANTHER" id="PTHR43166">
    <property type="entry name" value="AMINO ACID IMPORT ATP-BINDING PROTEIN"/>
    <property type="match status" value="1"/>
</dbReference>
<dbReference type="InterPro" id="IPR030679">
    <property type="entry name" value="ABC_ATPase_HisP-typ"/>
</dbReference>
<dbReference type="GO" id="GO:0015424">
    <property type="term" value="F:ABC-type amino acid transporter activity"/>
    <property type="evidence" value="ECO:0007669"/>
    <property type="project" value="InterPro"/>
</dbReference>
<dbReference type="InterPro" id="IPR003439">
    <property type="entry name" value="ABC_transporter-like_ATP-bd"/>
</dbReference>
<evidence type="ECO:0000256" key="1">
    <source>
        <dbReference type="ARBA" id="ARBA00005417"/>
    </source>
</evidence>
<evidence type="ECO:0000256" key="2">
    <source>
        <dbReference type="ARBA" id="ARBA00022448"/>
    </source>
</evidence>
<dbReference type="InterPro" id="IPR027417">
    <property type="entry name" value="P-loop_NTPase"/>
</dbReference>
<evidence type="ECO:0000256" key="4">
    <source>
        <dbReference type="ARBA" id="ARBA00022840"/>
    </source>
</evidence>
<gene>
    <name evidence="6" type="ORF">IED13_21605</name>
</gene>
<evidence type="ECO:0000313" key="6">
    <source>
        <dbReference type="EMBL" id="MBD3848302.1"/>
    </source>
</evidence>
<evidence type="ECO:0000313" key="7">
    <source>
        <dbReference type="Proteomes" id="UP000619295"/>
    </source>
</evidence>
<dbReference type="PANTHER" id="PTHR43166:SF4">
    <property type="entry name" value="PHOSPHONATES IMPORT ATP-BINDING PROTEIN PHNC"/>
    <property type="match status" value="1"/>
</dbReference>
<keyword evidence="7" id="KW-1185">Reference proteome</keyword>
<dbReference type="EMBL" id="JACXWY010000017">
    <property type="protein sequence ID" value="MBD3848302.1"/>
    <property type="molecule type" value="Genomic_DNA"/>
</dbReference>
<proteinExistence type="inferred from homology"/>
<dbReference type="InterPro" id="IPR017871">
    <property type="entry name" value="ABC_transporter-like_CS"/>
</dbReference>
<keyword evidence="4 6" id="KW-0067">ATP-binding</keyword>
<dbReference type="AlphaFoldDB" id="A0A927ED88"/>
<organism evidence="6 7">
    <name type="scientific">Bosea spartocytisi</name>
    <dbReference type="NCBI Taxonomy" id="2773451"/>
    <lineage>
        <taxon>Bacteria</taxon>
        <taxon>Pseudomonadati</taxon>
        <taxon>Pseudomonadota</taxon>
        <taxon>Alphaproteobacteria</taxon>
        <taxon>Hyphomicrobiales</taxon>
        <taxon>Boseaceae</taxon>
        <taxon>Bosea</taxon>
    </lineage>
</organism>
<keyword evidence="3" id="KW-0547">Nucleotide-binding</keyword>
<dbReference type="SUPFAM" id="SSF52540">
    <property type="entry name" value="P-loop containing nucleoside triphosphate hydrolases"/>
    <property type="match status" value="1"/>
</dbReference>